<evidence type="ECO:0000313" key="2">
    <source>
        <dbReference type="Proteomes" id="UP000244855"/>
    </source>
</evidence>
<dbReference type="AlphaFoldDB" id="A0A2V1DP79"/>
<protein>
    <submittedName>
        <fullName evidence="1">Uncharacterized protein</fullName>
    </submittedName>
</protein>
<accession>A0A2V1DP79</accession>
<name>A0A2V1DP79_9PLEO</name>
<sequence length="412" mass="45519">MASNTDNPAPVAYFPYAEAALERGIADELPNVSNYNWVYNDPMPVNFTAVEIITFLPTVYCNHWVARRFVNNGISNGQHHEIFLTHRKPTTEICADVPAIGQNYLNAMRPAGWRLLPKEQQKGMWTRKAHRTPSTWNRDCIEMNTFRPDGHDPVPSVPIIALLQGVKKIPTGEDAADLTRAIEFGVQNKMVSVAGGLTEYMFPEHLPLILSIIGRTVIESYHLDGAIAKRYERRRRNRMNAENALKLAETSQQAMGSGAENSSAAATASVHYSPFLTTTNRFGEANTVQQAWYSSASVVDGATSMDLPTLAPANTQFFNPNTLGMTETAPNETAMAESADGNSWGVLLRDYAGMISPNDVSLFAQAVRFAQQEDQMETDWAISDLQAISAILLSKSMLGNDQNPMSDFQQPE</sequence>
<evidence type="ECO:0000313" key="1">
    <source>
        <dbReference type="EMBL" id="PVI00028.1"/>
    </source>
</evidence>
<organism evidence="1 2">
    <name type="scientific">Periconia macrospinosa</name>
    <dbReference type="NCBI Taxonomy" id="97972"/>
    <lineage>
        <taxon>Eukaryota</taxon>
        <taxon>Fungi</taxon>
        <taxon>Dikarya</taxon>
        <taxon>Ascomycota</taxon>
        <taxon>Pezizomycotina</taxon>
        <taxon>Dothideomycetes</taxon>
        <taxon>Pleosporomycetidae</taxon>
        <taxon>Pleosporales</taxon>
        <taxon>Massarineae</taxon>
        <taxon>Periconiaceae</taxon>
        <taxon>Periconia</taxon>
    </lineage>
</organism>
<keyword evidence="2" id="KW-1185">Reference proteome</keyword>
<dbReference type="OrthoDB" id="3795517at2759"/>
<gene>
    <name evidence="1" type="ORF">DM02DRAFT_709695</name>
</gene>
<dbReference type="EMBL" id="KZ805380">
    <property type="protein sequence ID" value="PVI00028.1"/>
    <property type="molecule type" value="Genomic_DNA"/>
</dbReference>
<reference evidence="1 2" key="1">
    <citation type="journal article" date="2018" name="Sci. Rep.">
        <title>Comparative genomics provides insights into the lifestyle and reveals functional heterogeneity of dark septate endophytic fungi.</title>
        <authorList>
            <person name="Knapp D.G."/>
            <person name="Nemeth J.B."/>
            <person name="Barry K."/>
            <person name="Hainaut M."/>
            <person name="Henrissat B."/>
            <person name="Johnson J."/>
            <person name="Kuo A."/>
            <person name="Lim J.H.P."/>
            <person name="Lipzen A."/>
            <person name="Nolan M."/>
            <person name="Ohm R.A."/>
            <person name="Tamas L."/>
            <person name="Grigoriev I.V."/>
            <person name="Spatafora J.W."/>
            <person name="Nagy L.G."/>
            <person name="Kovacs G.M."/>
        </authorList>
    </citation>
    <scope>NUCLEOTIDE SEQUENCE [LARGE SCALE GENOMIC DNA]</scope>
    <source>
        <strain evidence="1 2">DSE2036</strain>
    </source>
</reference>
<proteinExistence type="predicted"/>
<dbReference type="Proteomes" id="UP000244855">
    <property type="component" value="Unassembled WGS sequence"/>
</dbReference>